<reference evidence="2 3" key="1">
    <citation type="submission" date="2019-10" db="EMBL/GenBank/DDBJ databases">
        <authorList>
            <person name="Palmer J.M."/>
        </authorList>
    </citation>
    <scope>NUCLEOTIDE SEQUENCE [LARGE SCALE GENOMIC DNA]</scope>
    <source>
        <strain evidence="2 3">TWF718</strain>
    </source>
</reference>
<comment type="caution">
    <text evidence="2">The sequence shown here is derived from an EMBL/GenBank/DDBJ whole genome shotgun (WGS) entry which is preliminary data.</text>
</comment>
<dbReference type="Proteomes" id="UP001313282">
    <property type="component" value="Unassembled WGS sequence"/>
</dbReference>
<feature type="region of interest" description="Disordered" evidence="1">
    <location>
        <begin position="21"/>
        <end position="48"/>
    </location>
</feature>
<evidence type="ECO:0000256" key="1">
    <source>
        <dbReference type="SAM" id="MobiDB-lite"/>
    </source>
</evidence>
<organism evidence="2 3">
    <name type="scientific">Orbilia javanica</name>
    <dbReference type="NCBI Taxonomy" id="47235"/>
    <lineage>
        <taxon>Eukaryota</taxon>
        <taxon>Fungi</taxon>
        <taxon>Dikarya</taxon>
        <taxon>Ascomycota</taxon>
        <taxon>Pezizomycotina</taxon>
        <taxon>Orbiliomycetes</taxon>
        <taxon>Orbiliales</taxon>
        <taxon>Orbiliaceae</taxon>
        <taxon>Orbilia</taxon>
    </lineage>
</organism>
<protein>
    <submittedName>
        <fullName evidence="2">Uncharacterized protein</fullName>
    </submittedName>
</protein>
<dbReference type="AlphaFoldDB" id="A0AAN8MWG5"/>
<evidence type="ECO:0000313" key="2">
    <source>
        <dbReference type="EMBL" id="KAK6350417.1"/>
    </source>
</evidence>
<sequence length="121" mass="13766">MKMKMKMIGLVAILIREHWRGEDGGEEEGEGEEGEEKKHDLSNQSHEPSTQVSAASLCRNACGVPRLLCNCLRIRILSISEGPCQQIALYLSQWISRNIILGVRWAGIMLYFEQEQRTIHN</sequence>
<keyword evidence="3" id="KW-1185">Reference proteome</keyword>
<proteinExistence type="predicted"/>
<evidence type="ECO:0000313" key="3">
    <source>
        <dbReference type="Proteomes" id="UP001313282"/>
    </source>
</evidence>
<dbReference type="EMBL" id="JAVHNR010000002">
    <property type="protein sequence ID" value="KAK6350417.1"/>
    <property type="molecule type" value="Genomic_DNA"/>
</dbReference>
<name>A0AAN8MWG5_9PEZI</name>
<gene>
    <name evidence="2" type="ORF">TWF718_003609</name>
</gene>
<accession>A0AAN8MWG5</accession>
<feature type="compositionally biased region" description="Acidic residues" evidence="1">
    <location>
        <begin position="24"/>
        <end position="34"/>
    </location>
</feature>